<dbReference type="CDD" id="cd01129">
    <property type="entry name" value="PulE-GspE-like"/>
    <property type="match status" value="1"/>
</dbReference>
<dbReference type="EMBL" id="CP072943">
    <property type="protein sequence ID" value="QTX33132.1"/>
    <property type="molecule type" value="Genomic_DNA"/>
</dbReference>
<dbReference type="GO" id="GO:0016887">
    <property type="term" value="F:ATP hydrolysis activity"/>
    <property type="evidence" value="ECO:0007669"/>
    <property type="project" value="TreeGrafter"/>
</dbReference>
<dbReference type="InterPro" id="IPR027417">
    <property type="entry name" value="P-loop_NTPase"/>
</dbReference>
<dbReference type="Pfam" id="PF05157">
    <property type="entry name" value="MshEN"/>
    <property type="match status" value="1"/>
</dbReference>
<feature type="domain" description="Bacterial type II secretion system protein E" evidence="4">
    <location>
        <begin position="316"/>
        <end position="330"/>
    </location>
</feature>
<dbReference type="GO" id="GO:0005886">
    <property type="term" value="C:plasma membrane"/>
    <property type="evidence" value="ECO:0007669"/>
    <property type="project" value="TreeGrafter"/>
</dbReference>
<dbReference type="SUPFAM" id="SSF52540">
    <property type="entry name" value="P-loop containing nucleoside triphosphate hydrolases"/>
    <property type="match status" value="1"/>
</dbReference>
<dbReference type="PANTHER" id="PTHR30258:SF2">
    <property type="entry name" value="COMG OPERON PROTEIN 1"/>
    <property type="match status" value="1"/>
</dbReference>
<dbReference type="Gene3D" id="3.30.450.90">
    <property type="match status" value="1"/>
</dbReference>
<organism evidence="5 6">
    <name type="scientific">Aminithiophilus ramosus</name>
    <dbReference type="NCBI Taxonomy" id="3029084"/>
    <lineage>
        <taxon>Bacteria</taxon>
        <taxon>Thermotogati</taxon>
        <taxon>Synergistota</taxon>
        <taxon>Synergistia</taxon>
        <taxon>Synergistales</taxon>
        <taxon>Aminithiophilaceae</taxon>
        <taxon>Aminithiophilus</taxon>
    </lineage>
</organism>
<dbReference type="FunFam" id="3.40.50.300:FF:000398">
    <property type="entry name" value="Type IV pilus assembly ATPase PilB"/>
    <property type="match status" value="1"/>
</dbReference>
<dbReference type="InterPro" id="IPR003593">
    <property type="entry name" value="AAA+_ATPase"/>
</dbReference>
<sequence length="493" mass="53725">MTLPEPSQVLPFLPEALSLDTLRQQGIVPLRREGELLIVGAVSLEAFPQAQILGASLGLPVEVEIHRREAIDGLLRALYDLRSGLAEEDVDAVEGVDDLADLAREDVLSDSVDVPIIRLVNGLIAEAIRERVTDIHIEPYEESVLVRFRVDGVLRDRLRLPKGHQAPLTSRLKVMARMDIAERFVSQDGRIGITVGGHAIDIRVGAIPTQHGERLALRILDKGQGLLTLEHLGMAERERTVLEEVIARPHGIILLTGPTGSGKTTTLYAILQALARPQVNVLTVEDPIEYDLPGVAQIQVNEKVGLTFAGALREILRQDPDIIMIGEMRDYDTAHIGVQAALTGHLVLSTLHTNDSTSAVTRLIDMGVEPFLLAGSLNGVVAQRLVRRLCPRCRVEEAATPLLRRYGLESHWRAVGCEHCGGTGYRGRVGLYEQFVVDDGAREAISQALPASRLRSAAVERGLVSLWRLGLEKVAAGVTSAEEVLRVTGEDPS</sequence>
<dbReference type="PANTHER" id="PTHR30258">
    <property type="entry name" value="TYPE II SECRETION SYSTEM PROTEIN GSPE-RELATED"/>
    <property type="match status" value="1"/>
</dbReference>
<keyword evidence="6" id="KW-1185">Reference proteome</keyword>
<evidence type="ECO:0000256" key="1">
    <source>
        <dbReference type="ARBA" id="ARBA00006611"/>
    </source>
</evidence>
<dbReference type="GO" id="GO:0005524">
    <property type="term" value="F:ATP binding"/>
    <property type="evidence" value="ECO:0007669"/>
    <property type="project" value="UniProtKB-KW"/>
</dbReference>
<dbReference type="InterPro" id="IPR007831">
    <property type="entry name" value="T2SS_GspE_N"/>
</dbReference>
<accession>A0A9Q7F0I7</accession>
<name>A0A9Q7F0I7_9BACT</name>
<dbReference type="Pfam" id="PF00437">
    <property type="entry name" value="T2SSE"/>
    <property type="match status" value="1"/>
</dbReference>
<dbReference type="Gene3D" id="3.40.50.300">
    <property type="entry name" value="P-loop containing nucleotide triphosphate hydrolases"/>
    <property type="match status" value="1"/>
</dbReference>
<evidence type="ECO:0000313" key="6">
    <source>
        <dbReference type="Proteomes" id="UP000671879"/>
    </source>
</evidence>
<dbReference type="KEGG" id="aram:KAR29_04330"/>
<reference evidence="6" key="1">
    <citation type="submission" date="2021-04" db="EMBL/GenBank/DDBJ databases">
        <title>A novel Synergistetes isolate from a pyrite-forming mixed culture.</title>
        <authorList>
            <person name="Bunk B."/>
            <person name="Sproer C."/>
            <person name="Spring S."/>
            <person name="Pester M."/>
        </authorList>
    </citation>
    <scope>NUCLEOTIDE SEQUENCE [LARGE SCALE GENOMIC DNA]</scope>
    <source>
        <strain evidence="6">J.5.4.2-T.3.5.2</strain>
    </source>
</reference>
<dbReference type="PROSITE" id="PS00662">
    <property type="entry name" value="T2SP_E"/>
    <property type="match status" value="1"/>
</dbReference>
<evidence type="ECO:0000313" key="5">
    <source>
        <dbReference type="EMBL" id="QTX33132.1"/>
    </source>
</evidence>
<keyword evidence="3" id="KW-0067">ATP-binding</keyword>
<dbReference type="SMART" id="SM00382">
    <property type="entry name" value="AAA"/>
    <property type="match status" value="1"/>
</dbReference>
<evidence type="ECO:0000256" key="3">
    <source>
        <dbReference type="ARBA" id="ARBA00022840"/>
    </source>
</evidence>
<dbReference type="AlphaFoldDB" id="A0A9Q7F0I7"/>
<gene>
    <name evidence="5" type="primary">tadA</name>
    <name evidence="5" type="ORF">KAR29_04330</name>
</gene>
<dbReference type="InterPro" id="IPR001482">
    <property type="entry name" value="T2SS/T4SS_dom"/>
</dbReference>
<protein>
    <submittedName>
        <fullName evidence="5">Flp pilus assembly complex ATPase component TadA</fullName>
    </submittedName>
</protein>
<dbReference type="Proteomes" id="UP000671879">
    <property type="component" value="Chromosome"/>
</dbReference>
<comment type="similarity">
    <text evidence="1">Belongs to the GSP E family.</text>
</comment>
<proteinExistence type="inferred from homology"/>
<evidence type="ECO:0000256" key="2">
    <source>
        <dbReference type="ARBA" id="ARBA00022741"/>
    </source>
</evidence>
<keyword evidence="2" id="KW-0547">Nucleotide-binding</keyword>
<dbReference type="RefSeq" id="WP_274374407.1">
    <property type="nucleotide sequence ID" value="NZ_CP072943.1"/>
</dbReference>
<evidence type="ECO:0000259" key="4">
    <source>
        <dbReference type="PROSITE" id="PS00662"/>
    </source>
</evidence>